<organism evidence="3 4">
    <name type="scientific">Termitidicoccus mucosus</name>
    <dbReference type="NCBI Taxonomy" id="1184151"/>
    <lineage>
        <taxon>Bacteria</taxon>
        <taxon>Pseudomonadati</taxon>
        <taxon>Verrucomicrobiota</taxon>
        <taxon>Opitutia</taxon>
        <taxon>Opitutales</taxon>
        <taxon>Opitutaceae</taxon>
        <taxon>Termitidicoccus</taxon>
    </lineage>
</organism>
<dbReference type="OrthoDB" id="9807186at2"/>
<dbReference type="Gene3D" id="1.50.10.10">
    <property type="match status" value="1"/>
</dbReference>
<proteinExistence type="predicted"/>
<dbReference type="PANTHER" id="PTHR33886:SF8">
    <property type="entry name" value="UNSATURATED RHAMNOGALACTURONAN HYDROLASE (EUROFUNG)"/>
    <property type="match status" value="1"/>
</dbReference>
<evidence type="ECO:0000313" key="4">
    <source>
        <dbReference type="Proteomes" id="UP000078486"/>
    </source>
</evidence>
<comment type="caution">
    <text evidence="3">The sequence shown here is derived from an EMBL/GenBank/DDBJ whole genome shotgun (WGS) entry which is preliminary data.</text>
</comment>
<dbReference type="GO" id="GO:0016787">
    <property type="term" value="F:hydrolase activity"/>
    <property type="evidence" value="ECO:0007669"/>
    <property type="project" value="UniProtKB-KW"/>
</dbReference>
<dbReference type="PANTHER" id="PTHR33886">
    <property type="entry name" value="UNSATURATED RHAMNOGALACTURONAN HYDROLASE (EUROFUNG)"/>
    <property type="match status" value="1"/>
</dbReference>
<protein>
    <recommendedName>
        <fullName evidence="5">Glycosyl hydrolase family 88</fullName>
    </recommendedName>
</protein>
<dbReference type="EMBL" id="LRRQ01000076">
    <property type="protein sequence ID" value="OAM89751.1"/>
    <property type="molecule type" value="Genomic_DNA"/>
</dbReference>
<dbReference type="Pfam" id="PF07470">
    <property type="entry name" value="Glyco_hydro_88"/>
    <property type="match status" value="1"/>
</dbReference>
<dbReference type="Proteomes" id="UP000078486">
    <property type="component" value="Unassembled WGS sequence"/>
</dbReference>
<name>A0A178IJ98_9BACT</name>
<sequence>MKRKTSPSKKNAPRTAATSSRAFKETWRPESQTPVYTIPYGPPTPKSIRDVLKRIHSYIDRHSPACLVDRRNGRKLTDLGKINSDADIAQGLFRLISYEWGVVYQGMMLASERTGDHRYRDYAARRLQFLADATPRFRACLPARPAGLNQPAFISIIHPHNLDDAGSLCAAMVKAHHAGLATGLAPLIDHFADHIANRQYRLPDGTFARHRPLKNSLWLDDLYMSVPALAQLYKLTGSAGYAEEAVNQLELFSRRMFNKGKCLYMHGWYEDCATHPEYHWGRANGWAMLSLVELLDVLPDDYPRRGIVLDLLRRQIAGVTACQGGRGFWHQLLDRNDSFLETSATAIFTYCMARAINRGWADALVYGPAAIAGWNAVASRVNAKGQVEGTCVGSAMAMDPVYYYHRPQSALAAHGYGPALLAGSELLPLVESGRVTAYDGAVQFGPMLEEN</sequence>
<dbReference type="GO" id="GO:0005975">
    <property type="term" value="P:carbohydrate metabolic process"/>
    <property type="evidence" value="ECO:0007669"/>
    <property type="project" value="InterPro"/>
</dbReference>
<dbReference type="InterPro" id="IPR010905">
    <property type="entry name" value="Glyco_hydro_88"/>
</dbReference>
<dbReference type="RefSeq" id="WP_068770215.1">
    <property type="nucleotide sequence ID" value="NZ_CP109796.1"/>
</dbReference>
<dbReference type="InterPro" id="IPR008928">
    <property type="entry name" value="6-hairpin_glycosidase_sf"/>
</dbReference>
<dbReference type="AlphaFoldDB" id="A0A178IJ98"/>
<evidence type="ECO:0000313" key="3">
    <source>
        <dbReference type="EMBL" id="OAM89751.1"/>
    </source>
</evidence>
<evidence type="ECO:0008006" key="5">
    <source>
        <dbReference type="Google" id="ProtNLM"/>
    </source>
</evidence>
<accession>A0A178IJ98</accession>
<gene>
    <name evidence="3" type="ORF">AW736_10480</name>
</gene>
<dbReference type="InterPro" id="IPR052043">
    <property type="entry name" value="PolySaccharide_Degr_Enz"/>
</dbReference>
<keyword evidence="1" id="KW-0378">Hydrolase</keyword>
<evidence type="ECO:0000256" key="2">
    <source>
        <dbReference type="SAM" id="MobiDB-lite"/>
    </source>
</evidence>
<dbReference type="InterPro" id="IPR012341">
    <property type="entry name" value="6hp_glycosidase-like_sf"/>
</dbReference>
<reference evidence="3 4" key="1">
    <citation type="submission" date="2016-01" db="EMBL/GenBank/DDBJ databases">
        <title>High potential of lignocellulose degradation of a new Verrucomicrobia species.</title>
        <authorList>
            <person name="Wang Y."/>
            <person name="Shi Y."/>
            <person name="Qiu Z."/>
            <person name="Liu S."/>
            <person name="Yang H."/>
        </authorList>
    </citation>
    <scope>NUCLEOTIDE SEQUENCE [LARGE SCALE GENOMIC DNA]</scope>
    <source>
        <strain evidence="3 4">TSB47</strain>
    </source>
</reference>
<evidence type="ECO:0000256" key="1">
    <source>
        <dbReference type="ARBA" id="ARBA00022801"/>
    </source>
</evidence>
<dbReference type="SUPFAM" id="SSF48208">
    <property type="entry name" value="Six-hairpin glycosidases"/>
    <property type="match status" value="1"/>
</dbReference>
<feature type="region of interest" description="Disordered" evidence="2">
    <location>
        <begin position="1"/>
        <end position="28"/>
    </location>
</feature>
<keyword evidence="4" id="KW-1185">Reference proteome</keyword>
<dbReference type="STRING" id="1184151.AW736_10480"/>